<dbReference type="Pfam" id="PF03975">
    <property type="entry name" value="CheD"/>
    <property type="match status" value="1"/>
</dbReference>
<comment type="function">
    <text evidence="3">Probably deamidates glutamine residues to glutamate on methyl-accepting chemotaxis receptors (MCPs), playing an important role in chemotaxis.</text>
</comment>
<evidence type="ECO:0000313" key="5">
    <source>
        <dbReference type="Proteomes" id="UP000244904"/>
    </source>
</evidence>
<dbReference type="InterPro" id="IPR038592">
    <property type="entry name" value="CheD-like_sf"/>
</dbReference>
<dbReference type="EMBL" id="OMOJ01000017">
    <property type="protein sequence ID" value="SPF81947.1"/>
    <property type="molecule type" value="Genomic_DNA"/>
</dbReference>
<gene>
    <name evidence="3 4" type="primary">cheD</name>
    <name evidence="4" type="ORF">PRI8871_03774</name>
</gene>
<dbReference type="InterPro" id="IPR011324">
    <property type="entry name" value="Cytotoxic_necrot_fac-like_cat"/>
</dbReference>
<dbReference type="PANTHER" id="PTHR35147">
    <property type="entry name" value="CHEMORECEPTOR GLUTAMINE DEAMIDASE CHED-RELATED"/>
    <property type="match status" value="1"/>
</dbReference>
<proteinExistence type="inferred from homology"/>
<dbReference type="Proteomes" id="UP000244904">
    <property type="component" value="Unassembled WGS sequence"/>
</dbReference>
<name>A0A2R8B127_9RHOB</name>
<evidence type="ECO:0000313" key="4">
    <source>
        <dbReference type="EMBL" id="SPF81947.1"/>
    </source>
</evidence>
<dbReference type="PANTHER" id="PTHR35147:SF2">
    <property type="entry name" value="CHEMORECEPTOR GLUTAMINE DEAMIDASE CHED-RELATED"/>
    <property type="match status" value="1"/>
</dbReference>
<evidence type="ECO:0000256" key="2">
    <source>
        <dbReference type="ARBA" id="ARBA00022801"/>
    </source>
</evidence>
<dbReference type="HAMAP" id="MF_01440">
    <property type="entry name" value="CheD"/>
    <property type="match status" value="1"/>
</dbReference>
<dbReference type="AlphaFoldDB" id="A0A2R8B127"/>
<organism evidence="4 5">
    <name type="scientific">Pseudoprimorskyibacter insulae</name>
    <dbReference type="NCBI Taxonomy" id="1695997"/>
    <lineage>
        <taxon>Bacteria</taxon>
        <taxon>Pseudomonadati</taxon>
        <taxon>Pseudomonadota</taxon>
        <taxon>Alphaproteobacteria</taxon>
        <taxon>Rhodobacterales</taxon>
        <taxon>Paracoccaceae</taxon>
        <taxon>Pseudoprimorskyibacter</taxon>
    </lineage>
</organism>
<comment type="similarity">
    <text evidence="3">Belongs to the CheD family.</text>
</comment>
<evidence type="ECO:0000256" key="3">
    <source>
        <dbReference type="HAMAP-Rule" id="MF_01440"/>
    </source>
</evidence>
<reference evidence="5" key="1">
    <citation type="submission" date="2018-03" db="EMBL/GenBank/DDBJ databases">
        <authorList>
            <person name="Rodrigo-Torres L."/>
            <person name="Arahal R. D."/>
            <person name="Lucena T."/>
        </authorList>
    </citation>
    <scope>NUCLEOTIDE SEQUENCE [LARGE SCALE GENOMIC DNA]</scope>
    <source>
        <strain evidence="5">CECT 8871</strain>
    </source>
</reference>
<keyword evidence="5" id="KW-1185">Reference proteome</keyword>
<dbReference type="RefSeq" id="WP_108887723.1">
    <property type="nucleotide sequence ID" value="NZ_OMOJ01000017.1"/>
</dbReference>
<dbReference type="InterPro" id="IPR005659">
    <property type="entry name" value="Chemorcpt_Glu_NH3ase_CheD"/>
</dbReference>
<dbReference type="GO" id="GO:0006935">
    <property type="term" value="P:chemotaxis"/>
    <property type="evidence" value="ECO:0007669"/>
    <property type="project" value="UniProtKB-UniRule"/>
</dbReference>
<keyword evidence="4" id="KW-0675">Receptor</keyword>
<keyword evidence="1 3" id="KW-0145">Chemotaxis</keyword>
<dbReference type="EC" id="3.5.1.44" evidence="3"/>
<comment type="catalytic activity">
    <reaction evidence="3">
        <text>L-glutaminyl-[protein] + H2O = L-glutamyl-[protein] + NH4(+)</text>
        <dbReference type="Rhea" id="RHEA:16441"/>
        <dbReference type="Rhea" id="RHEA-COMP:10207"/>
        <dbReference type="Rhea" id="RHEA-COMP:10208"/>
        <dbReference type="ChEBI" id="CHEBI:15377"/>
        <dbReference type="ChEBI" id="CHEBI:28938"/>
        <dbReference type="ChEBI" id="CHEBI:29973"/>
        <dbReference type="ChEBI" id="CHEBI:30011"/>
        <dbReference type="EC" id="3.5.1.44"/>
    </reaction>
</comment>
<dbReference type="Gene3D" id="3.30.1330.200">
    <property type="match status" value="1"/>
</dbReference>
<dbReference type="GO" id="GO:0050568">
    <property type="term" value="F:protein-glutamine glutaminase activity"/>
    <property type="evidence" value="ECO:0007669"/>
    <property type="project" value="UniProtKB-UniRule"/>
</dbReference>
<accession>A0A2R8B127</accession>
<protein>
    <recommendedName>
        <fullName evidence="3">Probable chemoreceptor glutamine deamidase CheD</fullName>
        <ecNumber evidence="3">3.5.1.44</ecNumber>
    </recommendedName>
</protein>
<keyword evidence="2 3" id="KW-0378">Hydrolase</keyword>
<dbReference type="CDD" id="cd16352">
    <property type="entry name" value="CheD"/>
    <property type="match status" value="1"/>
</dbReference>
<dbReference type="SUPFAM" id="SSF64438">
    <property type="entry name" value="CNF1/YfiH-like putative cysteine hydrolases"/>
    <property type="match status" value="1"/>
</dbReference>
<evidence type="ECO:0000256" key="1">
    <source>
        <dbReference type="ARBA" id="ARBA00022500"/>
    </source>
</evidence>
<sequence length="182" mass="19601">MTNLAETGRVSSGRSINVIQGDFKISRSDGDVLTTVLGSCVAMCLYDLGAGIGGMNHFLLPERKDTCHSDIRFGAHAMELLINALLRCGADRSRLKAKLFGGATMSTNLSDIGKANAEFAVNFLATENIACVSTSLGGTTARRIRFWPTSGRVQQLQIPNSPELVARRTNITNQPQPDVTLF</sequence>
<dbReference type="OrthoDB" id="9807202at2"/>